<dbReference type="OrthoDB" id="9810967at2"/>
<evidence type="ECO:0000256" key="5">
    <source>
        <dbReference type="ARBA" id="ARBA00013198"/>
    </source>
</evidence>
<dbReference type="AlphaFoldDB" id="A0A399RJ33"/>
<accession>A0A399RJ33</accession>
<dbReference type="PANTHER" id="PTHR11054">
    <property type="entry name" value="6-PHOSPHOGLUCONOLACTONASE"/>
    <property type="match status" value="1"/>
</dbReference>
<keyword evidence="10" id="KW-1185">Reference proteome</keyword>
<sequence length="234" mass="25166">MTSAAEFHAFGTKETFETEAADWIEARLEDALSRRGKATLFCSGGSTPGPIYEALSGLNLDWEHVTIGLADERWVDETHEASNAALVRRTLLKDKAEAATFLPMKTEDNSAFGAEAALERTYGEAASVIDVLVLGMGEDGHTLSWFANAKGLGAATDPGNMLSVAAIDAPKSKVTGEITERMTLTYPVVGRARNILLLMSGDKKKSVFEAANPEHPVSLMRRAAGKALTVFYRS</sequence>
<dbReference type="GO" id="GO:0006098">
    <property type="term" value="P:pentose-phosphate shunt"/>
    <property type="evidence" value="ECO:0007669"/>
    <property type="project" value="UniProtKB-UniPathway"/>
</dbReference>
<comment type="catalytic activity">
    <reaction evidence="1 7">
        <text>6-phospho-D-glucono-1,5-lactone + H2O = 6-phospho-D-gluconate + H(+)</text>
        <dbReference type="Rhea" id="RHEA:12556"/>
        <dbReference type="ChEBI" id="CHEBI:15377"/>
        <dbReference type="ChEBI" id="CHEBI:15378"/>
        <dbReference type="ChEBI" id="CHEBI:57955"/>
        <dbReference type="ChEBI" id="CHEBI:58759"/>
        <dbReference type="EC" id="3.1.1.31"/>
    </reaction>
</comment>
<evidence type="ECO:0000256" key="3">
    <source>
        <dbReference type="ARBA" id="ARBA00004961"/>
    </source>
</evidence>
<comment type="caution">
    <text evidence="9">The sequence shown here is derived from an EMBL/GenBank/DDBJ whole genome shotgun (WGS) entry which is preliminary data.</text>
</comment>
<dbReference type="InterPro" id="IPR006148">
    <property type="entry name" value="Glc/Gal-6P_isomerase"/>
</dbReference>
<dbReference type="InterPro" id="IPR037171">
    <property type="entry name" value="NagB/RpiA_transferase-like"/>
</dbReference>
<organism evidence="9 10">
    <name type="scientific">Henriciella mobilis</name>
    <dbReference type="NCBI Taxonomy" id="2305467"/>
    <lineage>
        <taxon>Bacteria</taxon>
        <taxon>Pseudomonadati</taxon>
        <taxon>Pseudomonadota</taxon>
        <taxon>Alphaproteobacteria</taxon>
        <taxon>Hyphomonadales</taxon>
        <taxon>Hyphomonadaceae</taxon>
        <taxon>Henriciella</taxon>
    </lineage>
</organism>
<evidence type="ECO:0000256" key="1">
    <source>
        <dbReference type="ARBA" id="ARBA00000832"/>
    </source>
</evidence>
<dbReference type="Pfam" id="PF01182">
    <property type="entry name" value="Glucosamine_iso"/>
    <property type="match status" value="1"/>
</dbReference>
<dbReference type="CDD" id="cd01400">
    <property type="entry name" value="6PGL"/>
    <property type="match status" value="1"/>
</dbReference>
<dbReference type="Proteomes" id="UP000266385">
    <property type="component" value="Unassembled WGS sequence"/>
</dbReference>
<keyword evidence="7 9" id="KW-0378">Hydrolase</keyword>
<proteinExistence type="inferred from homology"/>
<dbReference type="GO" id="GO:0017057">
    <property type="term" value="F:6-phosphogluconolactonase activity"/>
    <property type="evidence" value="ECO:0007669"/>
    <property type="project" value="UniProtKB-UniRule"/>
</dbReference>
<comment type="similarity">
    <text evidence="4 7">Belongs to the glucosamine/galactosamine-6-phosphate isomerase family. 6-phosphogluconolactonase subfamily.</text>
</comment>
<evidence type="ECO:0000256" key="2">
    <source>
        <dbReference type="ARBA" id="ARBA00002681"/>
    </source>
</evidence>
<dbReference type="RefSeq" id="WP_119376236.1">
    <property type="nucleotide sequence ID" value="NZ_QWFX01000010.1"/>
</dbReference>
<dbReference type="InterPro" id="IPR005900">
    <property type="entry name" value="6-phosphogluconolactonase_DevB"/>
</dbReference>
<evidence type="ECO:0000313" key="9">
    <source>
        <dbReference type="EMBL" id="RIJ29729.1"/>
    </source>
</evidence>
<evidence type="ECO:0000256" key="4">
    <source>
        <dbReference type="ARBA" id="ARBA00010662"/>
    </source>
</evidence>
<protein>
    <recommendedName>
        <fullName evidence="6 7">6-phosphogluconolactonase</fullName>
        <shortName evidence="7">6PGL</shortName>
        <ecNumber evidence="5 7">3.1.1.31</ecNumber>
    </recommendedName>
</protein>
<dbReference type="UniPathway" id="UPA00115">
    <property type="reaction ID" value="UER00409"/>
</dbReference>
<dbReference type="NCBIfam" id="TIGR01198">
    <property type="entry name" value="pgl"/>
    <property type="match status" value="1"/>
</dbReference>
<dbReference type="GO" id="GO:0005975">
    <property type="term" value="P:carbohydrate metabolic process"/>
    <property type="evidence" value="ECO:0007669"/>
    <property type="project" value="UniProtKB-UniRule"/>
</dbReference>
<evidence type="ECO:0000313" key="10">
    <source>
        <dbReference type="Proteomes" id="UP000266385"/>
    </source>
</evidence>
<gene>
    <name evidence="7 9" type="primary">pgl</name>
    <name evidence="9" type="ORF">D1223_09665</name>
</gene>
<feature type="domain" description="Glucosamine/galactosamine-6-phosphate isomerase" evidence="8">
    <location>
        <begin position="13"/>
        <end position="224"/>
    </location>
</feature>
<name>A0A399RJ33_9PROT</name>
<evidence type="ECO:0000259" key="8">
    <source>
        <dbReference type="Pfam" id="PF01182"/>
    </source>
</evidence>
<dbReference type="Gene3D" id="3.40.50.1360">
    <property type="match status" value="1"/>
</dbReference>
<comment type="pathway">
    <text evidence="3 7">Carbohydrate degradation; pentose phosphate pathway; D-ribulose 5-phosphate from D-glucose 6-phosphate (oxidative stage): step 2/3.</text>
</comment>
<dbReference type="SUPFAM" id="SSF100950">
    <property type="entry name" value="NagB/RpiA/CoA transferase-like"/>
    <property type="match status" value="1"/>
</dbReference>
<dbReference type="PANTHER" id="PTHR11054:SF0">
    <property type="entry name" value="6-PHOSPHOGLUCONOLACTONASE"/>
    <property type="match status" value="1"/>
</dbReference>
<evidence type="ECO:0000256" key="6">
    <source>
        <dbReference type="ARBA" id="ARBA00020337"/>
    </source>
</evidence>
<dbReference type="EC" id="3.1.1.31" evidence="5 7"/>
<comment type="function">
    <text evidence="2 7">Hydrolysis of 6-phosphogluconolactone to 6-phosphogluconate.</text>
</comment>
<evidence type="ECO:0000256" key="7">
    <source>
        <dbReference type="RuleBase" id="RU365095"/>
    </source>
</evidence>
<dbReference type="EMBL" id="QWFX01000010">
    <property type="protein sequence ID" value="RIJ29729.1"/>
    <property type="molecule type" value="Genomic_DNA"/>
</dbReference>
<reference evidence="9 10" key="1">
    <citation type="submission" date="2018-08" db="EMBL/GenBank/DDBJ databases">
        <title>Henriciella mobilis sp. nov., isolated from seawater.</title>
        <authorList>
            <person name="Cheng H."/>
            <person name="Wu Y.-H."/>
            <person name="Xu X.-W."/>
            <person name="Guo L.-L."/>
        </authorList>
    </citation>
    <scope>NUCLEOTIDE SEQUENCE [LARGE SCALE GENOMIC DNA]</scope>
    <source>
        <strain evidence="9 10">JN25</strain>
    </source>
</reference>
<dbReference type="InterPro" id="IPR039104">
    <property type="entry name" value="6PGL"/>
</dbReference>